<dbReference type="Pfam" id="PF00535">
    <property type="entry name" value="Glycos_transf_2"/>
    <property type="match status" value="1"/>
</dbReference>
<dbReference type="InterPro" id="IPR001173">
    <property type="entry name" value="Glyco_trans_2-like"/>
</dbReference>
<evidence type="ECO:0000256" key="9">
    <source>
        <dbReference type="ARBA" id="ARBA00048997"/>
    </source>
</evidence>
<dbReference type="Proteomes" id="UP001310386">
    <property type="component" value="Unassembled WGS sequence"/>
</dbReference>
<evidence type="ECO:0000259" key="10">
    <source>
        <dbReference type="Pfam" id="PF00535"/>
    </source>
</evidence>
<dbReference type="InterPro" id="IPR050256">
    <property type="entry name" value="Glycosyltransferase_2"/>
</dbReference>
<evidence type="ECO:0000256" key="3">
    <source>
        <dbReference type="ARBA" id="ARBA00022676"/>
    </source>
</evidence>
<dbReference type="EMBL" id="JAYJLD010000037">
    <property type="protein sequence ID" value="MEB3103509.1"/>
    <property type="molecule type" value="Genomic_DNA"/>
</dbReference>
<comment type="similarity">
    <text evidence="2">Belongs to the glycosyltransferase 2 family.</text>
</comment>
<keyword evidence="4" id="KW-0808">Transferase</keyword>
<keyword evidence="5" id="KW-0460">Magnesium</keyword>
<dbReference type="RefSeq" id="WP_371755634.1">
    <property type="nucleotide sequence ID" value="NZ_JAYJLD010000037.1"/>
</dbReference>
<evidence type="ECO:0000313" key="12">
    <source>
        <dbReference type="Proteomes" id="UP001310386"/>
    </source>
</evidence>
<comment type="caution">
    <text evidence="11">The sequence shown here is derived from an EMBL/GenBank/DDBJ whole genome shotgun (WGS) entry which is preliminary data.</text>
</comment>
<organism evidence="11 12">
    <name type="scientific">Ferviditalea candida</name>
    <dbReference type="NCBI Taxonomy" id="3108399"/>
    <lineage>
        <taxon>Bacteria</taxon>
        <taxon>Bacillati</taxon>
        <taxon>Bacillota</taxon>
        <taxon>Bacilli</taxon>
        <taxon>Bacillales</taxon>
        <taxon>Paenibacillaceae</taxon>
        <taxon>Ferviditalea</taxon>
    </lineage>
</organism>
<dbReference type="CDD" id="cd04179">
    <property type="entry name" value="DPM_DPG-synthase_like"/>
    <property type="match status" value="1"/>
</dbReference>
<name>A0ABU5ZLW9_9BACL</name>
<comment type="catalytic activity">
    <reaction evidence="8">
        <text>(2R)-3-phosphoglycerate + UDP-alpha-D-glucose = (2R)-2-O-(alpha-D-glucopyranosyl)-3-phospho-glycerate + UDP + H(+)</text>
        <dbReference type="Rhea" id="RHEA:31319"/>
        <dbReference type="ChEBI" id="CHEBI:15378"/>
        <dbReference type="ChEBI" id="CHEBI:58223"/>
        <dbReference type="ChEBI" id="CHEBI:58272"/>
        <dbReference type="ChEBI" id="CHEBI:58885"/>
        <dbReference type="ChEBI" id="CHEBI:62600"/>
        <dbReference type="EC" id="2.4.1.266"/>
    </reaction>
    <physiologicalReaction direction="left-to-right" evidence="8">
        <dbReference type="Rhea" id="RHEA:31320"/>
    </physiologicalReaction>
</comment>
<dbReference type="SUPFAM" id="SSF53448">
    <property type="entry name" value="Nucleotide-diphospho-sugar transferases"/>
    <property type="match status" value="1"/>
</dbReference>
<comment type="catalytic activity">
    <reaction evidence="9">
        <text>an NDP-alpha-D-glucose + (2R)-3-phosphoglycerate = (2R)-2-O-(alpha-D-glucopyranosyl)-3-phospho-glycerate + a ribonucleoside 5'-diphosphate + H(+)</text>
        <dbReference type="Rhea" id="RHEA:47244"/>
        <dbReference type="ChEBI" id="CHEBI:15378"/>
        <dbReference type="ChEBI" id="CHEBI:57930"/>
        <dbReference type="ChEBI" id="CHEBI:58272"/>
        <dbReference type="ChEBI" id="CHEBI:62600"/>
        <dbReference type="ChEBI" id="CHEBI:76533"/>
        <dbReference type="EC" id="2.4.1.266"/>
    </reaction>
    <physiologicalReaction direction="left-to-right" evidence="9">
        <dbReference type="Rhea" id="RHEA:47245"/>
    </physiologicalReaction>
</comment>
<evidence type="ECO:0000256" key="4">
    <source>
        <dbReference type="ARBA" id="ARBA00022679"/>
    </source>
</evidence>
<dbReference type="PANTHER" id="PTHR48090">
    <property type="entry name" value="UNDECAPRENYL-PHOSPHATE 4-DEOXY-4-FORMAMIDO-L-ARABINOSE TRANSFERASE-RELATED"/>
    <property type="match status" value="1"/>
</dbReference>
<evidence type="ECO:0000256" key="2">
    <source>
        <dbReference type="ARBA" id="ARBA00006739"/>
    </source>
</evidence>
<dbReference type="InterPro" id="IPR029044">
    <property type="entry name" value="Nucleotide-diphossugar_trans"/>
</dbReference>
<sequence>MKPSVTIIIPAWNEEALLPVTLSALYKPHVRRLWDELLVIDDGSGDRTYFQAQRFADRVIRHGRNLGKGASLDNGWREAKGEILVFLDADLGETAERVGELIRPVRDDGYDMSIARLPSPRRKGGFGLVRGLAARGIYLLSGYRTHAPLSGQRALRREVLEKIGGLSRGFGVEVGLTIDAARSGFAICEIAVGFRHRETGRDWSGFLHRGKQFVSVGRTLVHKWRHPVC</sequence>
<protein>
    <recommendedName>
        <fullName evidence="7">Glucosyl-3-phosphoglycerate synthase</fullName>
        <ecNumber evidence="6">2.4.1.266</ecNumber>
    </recommendedName>
</protein>
<evidence type="ECO:0000256" key="5">
    <source>
        <dbReference type="ARBA" id="ARBA00022842"/>
    </source>
</evidence>
<evidence type="ECO:0000256" key="6">
    <source>
        <dbReference type="ARBA" id="ARBA00039022"/>
    </source>
</evidence>
<feature type="domain" description="Glycosyltransferase 2-like" evidence="10">
    <location>
        <begin position="6"/>
        <end position="163"/>
    </location>
</feature>
<evidence type="ECO:0000256" key="7">
    <source>
        <dbReference type="ARBA" id="ARBA00040894"/>
    </source>
</evidence>
<proteinExistence type="inferred from homology"/>
<accession>A0ABU5ZLW9</accession>
<gene>
    <name evidence="11" type="ORF">VF724_17890</name>
</gene>
<keyword evidence="12" id="KW-1185">Reference proteome</keyword>
<comment type="cofactor">
    <cofactor evidence="1">
        <name>Mg(2+)</name>
        <dbReference type="ChEBI" id="CHEBI:18420"/>
    </cofactor>
</comment>
<keyword evidence="3" id="KW-0328">Glycosyltransferase</keyword>
<reference evidence="11" key="1">
    <citation type="submission" date="2023-12" db="EMBL/GenBank/DDBJ databases">
        <title>Fervidustalea candida gen. nov., sp. nov., a novel member of the family Paenibacillaceae isolated from a geothermal area.</title>
        <authorList>
            <person name="Li W.-J."/>
            <person name="Jiao J.-Y."/>
            <person name="Chen Y."/>
        </authorList>
    </citation>
    <scope>NUCLEOTIDE SEQUENCE</scope>
    <source>
        <strain evidence="11">SYSU GA230002</strain>
    </source>
</reference>
<dbReference type="PANTHER" id="PTHR48090:SF10">
    <property type="entry name" value="GLUCOSYL-3-PHOSPHOGLYCERATE SYNTHASE"/>
    <property type="match status" value="1"/>
</dbReference>
<evidence type="ECO:0000256" key="1">
    <source>
        <dbReference type="ARBA" id="ARBA00001946"/>
    </source>
</evidence>
<evidence type="ECO:0000256" key="8">
    <source>
        <dbReference type="ARBA" id="ARBA00048689"/>
    </source>
</evidence>
<dbReference type="Gene3D" id="3.90.550.10">
    <property type="entry name" value="Spore Coat Polysaccharide Biosynthesis Protein SpsA, Chain A"/>
    <property type="match status" value="1"/>
</dbReference>
<evidence type="ECO:0000313" key="11">
    <source>
        <dbReference type="EMBL" id="MEB3103509.1"/>
    </source>
</evidence>
<dbReference type="EC" id="2.4.1.266" evidence="6"/>